<organism evidence="1 2">
    <name type="scientific">Mycobacterium senriense</name>
    <dbReference type="NCBI Taxonomy" id="2775496"/>
    <lineage>
        <taxon>Bacteria</taxon>
        <taxon>Bacillati</taxon>
        <taxon>Actinomycetota</taxon>
        <taxon>Actinomycetes</taxon>
        <taxon>Mycobacteriales</taxon>
        <taxon>Mycobacteriaceae</taxon>
        <taxon>Mycobacterium</taxon>
        <taxon>Mycobacterium avium complex (MAC)</taxon>
    </lineage>
</organism>
<sequence length="41" mass="4642">MPGIDGNAYAAEGVTLFTTEIHPTDDGYDFSQHKEMIAWRR</sequence>
<gene>
    <name evidence="1" type="ORF">MTY59_40890</name>
</gene>
<evidence type="ECO:0000313" key="1">
    <source>
        <dbReference type="EMBL" id="BCZ24234.1"/>
    </source>
</evidence>
<reference evidence="1 2" key="1">
    <citation type="submission" date="2021-07" db="EMBL/GenBank/DDBJ databases">
        <title>Complete genome sequence of nontuberculous Mycobacterium sp. TY59.</title>
        <authorList>
            <person name="Fukushima K."/>
        </authorList>
    </citation>
    <scope>NUCLEOTIDE SEQUENCE [LARGE SCALE GENOMIC DNA]</scope>
    <source>
        <strain evidence="1 2">TY59</strain>
    </source>
</reference>
<dbReference type="Proteomes" id="UP000826012">
    <property type="component" value="Chromosome"/>
</dbReference>
<name>A0ABM7SVN5_9MYCO</name>
<dbReference type="RefSeq" id="WP_284145227.1">
    <property type="nucleotide sequence ID" value="NZ_AP024828.1"/>
</dbReference>
<evidence type="ECO:0000313" key="2">
    <source>
        <dbReference type="Proteomes" id="UP000826012"/>
    </source>
</evidence>
<protein>
    <submittedName>
        <fullName evidence="1">Uncharacterized protein</fullName>
    </submittedName>
</protein>
<keyword evidence="2" id="KW-1185">Reference proteome</keyword>
<accession>A0ABM7SVN5</accession>
<dbReference type="EMBL" id="AP024828">
    <property type="protein sequence ID" value="BCZ24234.1"/>
    <property type="molecule type" value="Genomic_DNA"/>
</dbReference>
<proteinExistence type="predicted"/>